<keyword evidence="1" id="KW-0472">Membrane</keyword>
<protein>
    <recommendedName>
        <fullName evidence="4">Rod shape-determining protein MreD</fullName>
    </recommendedName>
</protein>
<reference evidence="3" key="1">
    <citation type="journal article" date="2019" name="Int. J. Syst. Evol. Microbiol.">
        <title>The Global Catalogue of Microorganisms (GCM) 10K type strain sequencing project: providing services to taxonomists for standard genome sequencing and annotation.</title>
        <authorList>
            <consortium name="The Broad Institute Genomics Platform"/>
            <consortium name="The Broad Institute Genome Sequencing Center for Infectious Disease"/>
            <person name="Wu L."/>
            <person name="Ma J."/>
        </authorList>
    </citation>
    <scope>NUCLEOTIDE SEQUENCE [LARGE SCALE GENOMIC DNA]</scope>
    <source>
        <strain evidence="3">CGMCC 1.10832</strain>
    </source>
</reference>
<dbReference type="EMBL" id="BMEC01000018">
    <property type="protein sequence ID" value="GGC53481.1"/>
    <property type="molecule type" value="Genomic_DNA"/>
</dbReference>
<keyword evidence="1" id="KW-1133">Transmembrane helix</keyword>
<feature type="transmembrane region" description="Helical" evidence="1">
    <location>
        <begin position="139"/>
        <end position="167"/>
    </location>
</feature>
<feature type="transmembrane region" description="Helical" evidence="1">
    <location>
        <begin position="110"/>
        <end position="133"/>
    </location>
</feature>
<feature type="transmembrane region" description="Helical" evidence="1">
    <location>
        <begin position="67"/>
        <end position="89"/>
    </location>
</feature>
<feature type="transmembrane region" description="Helical" evidence="1">
    <location>
        <begin position="36"/>
        <end position="61"/>
    </location>
</feature>
<evidence type="ECO:0000313" key="2">
    <source>
        <dbReference type="EMBL" id="GGC53481.1"/>
    </source>
</evidence>
<organism evidence="2 3">
    <name type="scientific">Marivirga lumbricoides</name>
    <dbReference type="NCBI Taxonomy" id="1046115"/>
    <lineage>
        <taxon>Bacteria</taxon>
        <taxon>Pseudomonadati</taxon>
        <taxon>Bacteroidota</taxon>
        <taxon>Cytophagia</taxon>
        <taxon>Cytophagales</taxon>
        <taxon>Marivirgaceae</taxon>
        <taxon>Marivirga</taxon>
    </lineage>
</organism>
<dbReference type="Proteomes" id="UP000636010">
    <property type="component" value="Unassembled WGS sequence"/>
</dbReference>
<keyword evidence="1" id="KW-0812">Transmembrane</keyword>
<evidence type="ECO:0000313" key="3">
    <source>
        <dbReference type="Proteomes" id="UP000636010"/>
    </source>
</evidence>
<dbReference type="RefSeq" id="WP_188467491.1">
    <property type="nucleotide sequence ID" value="NZ_BAABHU010000018.1"/>
</dbReference>
<sequence>MINSLNIKQVFIWVIFIASQILFAQNIILYNKAFCFMYVGFILLLPISVSRNYVLLIAAFTGFVIDIFYNSLGTHMAATILMAFIRPLWINAITPRGGYENIESPTAKDLGLAWFLAYSLPLVFIHLCLVFFIEAGGFHMFFFVIFKAITSTFLTVFVLIIIQYLFYSKGRFS</sequence>
<gene>
    <name evidence="2" type="ORF">GCM10011506_43880</name>
</gene>
<feature type="transmembrane region" description="Helical" evidence="1">
    <location>
        <begin position="12"/>
        <end position="29"/>
    </location>
</feature>
<evidence type="ECO:0008006" key="4">
    <source>
        <dbReference type="Google" id="ProtNLM"/>
    </source>
</evidence>
<evidence type="ECO:0000256" key="1">
    <source>
        <dbReference type="SAM" id="Phobius"/>
    </source>
</evidence>
<name>A0ABQ1N4E4_9BACT</name>
<proteinExistence type="predicted"/>
<keyword evidence="3" id="KW-1185">Reference proteome</keyword>
<accession>A0ABQ1N4E4</accession>
<comment type="caution">
    <text evidence="2">The sequence shown here is derived from an EMBL/GenBank/DDBJ whole genome shotgun (WGS) entry which is preliminary data.</text>
</comment>